<dbReference type="CDD" id="cd16012">
    <property type="entry name" value="ALP"/>
    <property type="match status" value="1"/>
</dbReference>
<keyword evidence="3" id="KW-0732">Signal</keyword>
<reference evidence="4 5" key="1">
    <citation type="submission" date="2024-04" db="EMBL/GenBank/DDBJ databases">
        <title>WGS of bacteria from Torrens River.</title>
        <authorList>
            <person name="Wyrsch E.R."/>
            <person name="Drigo B."/>
        </authorList>
    </citation>
    <scope>NUCLEOTIDE SEQUENCE [LARGE SCALE GENOMIC DNA]</scope>
    <source>
        <strain evidence="4 5">TWI391</strain>
    </source>
</reference>
<dbReference type="SMART" id="SM00098">
    <property type="entry name" value="alkPPc"/>
    <property type="match status" value="1"/>
</dbReference>
<proteinExistence type="inferred from homology"/>
<comment type="caution">
    <text evidence="4">The sequence shown here is derived from an EMBL/GenBank/DDBJ whole genome shotgun (WGS) entry which is preliminary data.</text>
</comment>
<feature type="signal peptide" evidence="3">
    <location>
        <begin position="1"/>
        <end position="21"/>
    </location>
</feature>
<comment type="similarity">
    <text evidence="2">Belongs to the alkaline phosphatase family.</text>
</comment>
<dbReference type="EMBL" id="JBDJNQ010000007">
    <property type="protein sequence ID" value="MEN5378548.1"/>
    <property type="molecule type" value="Genomic_DNA"/>
</dbReference>
<accession>A0ABV0BX56</accession>
<evidence type="ECO:0000256" key="2">
    <source>
        <dbReference type="RuleBase" id="RU003946"/>
    </source>
</evidence>
<dbReference type="CDD" id="cd08577">
    <property type="entry name" value="PI-PLCc_GDPD_SF_unchar3"/>
    <property type="match status" value="1"/>
</dbReference>
<dbReference type="RefSeq" id="WP_346581602.1">
    <property type="nucleotide sequence ID" value="NZ_JBDJNQ010000007.1"/>
</dbReference>
<organism evidence="4 5">
    <name type="scientific">Sphingobacterium kitahiroshimense</name>
    <dbReference type="NCBI Taxonomy" id="470446"/>
    <lineage>
        <taxon>Bacteria</taxon>
        <taxon>Pseudomonadati</taxon>
        <taxon>Bacteroidota</taxon>
        <taxon>Sphingobacteriia</taxon>
        <taxon>Sphingobacteriales</taxon>
        <taxon>Sphingobacteriaceae</taxon>
        <taxon>Sphingobacterium</taxon>
    </lineage>
</organism>
<keyword evidence="4" id="KW-0378">Hydrolase</keyword>
<dbReference type="EC" id="3.1.3.1" evidence="4"/>
<dbReference type="PANTHER" id="PTHR11596:SF5">
    <property type="entry name" value="ALKALINE PHOSPHATASE"/>
    <property type="match status" value="1"/>
</dbReference>
<dbReference type="InterPro" id="IPR017946">
    <property type="entry name" value="PLC-like_Pdiesterase_TIM-brl"/>
</dbReference>
<dbReference type="InterPro" id="IPR017850">
    <property type="entry name" value="Alkaline_phosphatase_core_sf"/>
</dbReference>
<name>A0ABV0BX56_9SPHI</name>
<dbReference type="SUPFAM" id="SSF51695">
    <property type="entry name" value="PLC-like phosphodiesterases"/>
    <property type="match status" value="1"/>
</dbReference>
<dbReference type="Pfam" id="PF00245">
    <property type="entry name" value="Alk_phosphatase"/>
    <property type="match status" value="1"/>
</dbReference>
<dbReference type="Gene3D" id="3.40.720.10">
    <property type="entry name" value="Alkaline Phosphatase, subunit A"/>
    <property type="match status" value="1"/>
</dbReference>
<dbReference type="SUPFAM" id="SSF53649">
    <property type="entry name" value="Alkaline phosphatase-like"/>
    <property type="match status" value="1"/>
</dbReference>
<dbReference type="PRINTS" id="PR00113">
    <property type="entry name" value="ALKPHPHTASE"/>
</dbReference>
<gene>
    <name evidence="4" type="ORF">ABE541_14890</name>
</gene>
<evidence type="ECO:0000256" key="1">
    <source>
        <dbReference type="ARBA" id="ARBA00022553"/>
    </source>
</evidence>
<dbReference type="Proteomes" id="UP001409291">
    <property type="component" value="Unassembled WGS sequence"/>
</dbReference>
<evidence type="ECO:0000313" key="5">
    <source>
        <dbReference type="Proteomes" id="UP001409291"/>
    </source>
</evidence>
<keyword evidence="1" id="KW-0597">Phosphoprotein</keyword>
<evidence type="ECO:0000256" key="3">
    <source>
        <dbReference type="SAM" id="SignalP"/>
    </source>
</evidence>
<dbReference type="PANTHER" id="PTHR11596">
    <property type="entry name" value="ALKALINE PHOSPHATASE"/>
    <property type="match status" value="1"/>
</dbReference>
<feature type="chain" id="PRO_5045177572" evidence="3">
    <location>
        <begin position="22"/>
        <end position="639"/>
    </location>
</feature>
<dbReference type="GO" id="GO:0004035">
    <property type="term" value="F:alkaline phosphatase activity"/>
    <property type="evidence" value="ECO:0007669"/>
    <property type="project" value="UniProtKB-EC"/>
</dbReference>
<protein>
    <submittedName>
        <fullName evidence="4">Alkaline phosphatase</fullName>
        <ecNumber evidence="4">3.1.3.1</ecNumber>
    </submittedName>
</protein>
<dbReference type="InterPro" id="IPR039559">
    <property type="entry name" value="AIM6_PI-PLC-like_dom"/>
</dbReference>
<keyword evidence="5" id="KW-1185">Reference proteome</keyword>
<sequence>MKFAKLLLILPLVGIMVRLDAQETATAVNRFDKLMYSTHQQHHALRVRGHSHNDYEQDIPLLRAYYAGMESIEADLFLRDDTLYVAHEAKDIKTGRTLENLYIKPLANLFKQNKQHPFADSSKNLQLVLDLKEDFQIMMPKLINLLAPYRYLVDPKQNKHAIQIVISGNMPSPALFKNYPDYISFDGRFENTYTSQQLQRVAMMSDNLRTYTQWNGKGVPTKQEQMKIEQQGAKARKWGKPFRLWGAPESVNTWIVLEKMGVTWLNTDHPDVLKAYLNDLESSRFTTNKPYAVYQPNFAKDGSKGTVRNVILLIGDGMGLGHIQAAMVANRGQLHMAQMKHVGFSLTASASPGNTDSGAGGSAIATGHKSYNGSVSVDTSGNRLLRLPELLARVGKVSGILSTGDASDATPAAFYASNIDRNASIAITEALIENKDVKILAGELPGPYREKERKDELEKKLNQAGYQVVDNLTELKNAKSEKTVAYFNEQDMVAVKDGRSTILKELLATSISKLHGMGSGFFIMAEGAQIDYGGHARDLNYVVTEALDFDQAVGEALRYADQNGETLVVVTADHETGALSLLDADVKTGSIQASFASNDHSAMMVPVMAYGPGAQNFLGYYQNTELFKKIAQVLGAIQQ</sequence>
<evidence type="ECO:0000313" key="4">
    <source>
        <dbReference type="EMBL" id="MEN5378548.1"/>
    </source>
</evidence>
<dbReference type="InterPro" id="IPR001952">
    <property type="entry name" value="Alkaline_phosphatase"/>
</dbReference>